<dbReference type="AlphaFoldDB" id="A0A0E4C9L0"/>
<keyword evidence="3" id="KW-0067">ATP-binding</keyword>
<dbReference type="GO" id="GO:1903805">
    <property type="term" value="P:L-valine import across plasma membrane"/>
    <property type="evidence" value="ECO:0007669"/>
    <property type="project" value="TreeGrafter"/>
</dbReference>
<feature type="domain" description="ABC transporter" evidence="4">
    <location>
        <begin position="6"/>
        <end position="238"/>
    </location>
</feature>
<accession>A0A0E4C9L0</accession>
<dbReference type="GO" id="GO:0005304">
    <property type="term" value="F:L-valine transmembrane transporter activity"/>
    <property type="evidence" value="ECO:0007669"/>
    <property type="project" value="TreeGrafter"/>
</dbReference>
<dbReference type="EMBL" id="CGIH01000047">
    <property type="protein sequence ID" value="CFY02375.1"/>
    <property type="molecule type" value="Genomic_DNA"/>
</dbReference>
<dbReference type="PANTHER" id="PTHR45772:SF7">
    <property type="entry name" value="AMINO ACID ABC TRANSPORTER ATP-BINDING PROTEIN"/>
    <property type="match status" value="1"/>
</dbReference>
<proteinExistence type="predicted"/>
<evidence type="ECO:0000256" key="3">
    <source>
        <dbReference type="ARBA" id="ARBA00022840"/>
    </source>
</evidence>
<evidence type="ECO:0000313" key="5">
    <source>
        <dbReference type="EMBL" id="CFY02375.1"/>
    </source>
</evidence>
<keyword evidence="2" id="KW-0547">Nucleotide-binding</keyword>
<sequence>MQKTLLELSDLSIKFGGLTAVNRLNLKINAGEAVGLIGPNGAGKTTAFNLIVGVHQPTVGKVIFDEEDITGLAPHVVCRKGIGRTFQVVKPFGKMTVLQNIMVGAFVNTSKKSEARLIATEIMEKMSLQGKRDYLAQNLTIPERKRLEMAKALATQPKLLLLDEVLAGLNQTEIEEAVQLIKTINRDGITILMIEHVLQATMAICSRIVVLDYGKKIAEGSPQEVTSNSEVIKAYLGDEYENADS</sequence>
<dbReference type="InterPro" id="IPR051120">
    <property type="entry name" value="ABC_AA/LPS_Transport"/>
</dbReference>
<evidence type="ECO:0000313" key="6">
    <source>
        <dbReference type="Proteomes" id="UP000045545"/>
    </source>
</evidence>
<dbReference type="Gene3D" id="3.40.50.300">
    <property type="entry name" value="P-loop containing nucleotide triphosphate hydrolases"/>
    <property type="match status" value="1"/>
</dbReference>
<dbReference type="InterPro" id="IPR032823">
    <property type="entry name" value="BCA_ABC_TP_C"/>
</dbReference>
<dbReference type="GO" id="GO:0016887">
    <property type="term" value="F:ATP hydrolysis activity"/>
    <property type="evidence" value="ECO:0007669"/>
    <property type="project" value="InterPro"/>
</dbReference>
<dbReference type="PANTHER" id="PTHR45772">
    <property type="entry name" value="CONSERVED COMPONENT OF ABC TRANSPORTER FOR NATURAL AMINO ACIDS-RELATED"/>
    <property type="match status" value="1"/>
</dbReference>
<dbReference type="Proteomes" id="UP000045545">
    <property type="component" value="Unassembled WGS sequence"/>
</dbReference>
<evidence type="ECO:0000256" key="2">
    <source>
        <dbReference type="ARBA" id="ARBA00022741"/>
    </source>
</evidence>
<dbReference type="CDD" id="cd03219">
    <property type="entry name" value="ABC_Mj1267_LivG_branched"/>
    <property type="match status" value="1"/>
</dbReference>
<name>A0A0E4C9L0_9FIRM</name>
<dbReference type="GO" id="GO:0042941">
    <property type="term" value="P:D-alanine transmembrane transport"/>
    <property type="evidence" value="ECO:0007669"/>
    <property type="project" value="TreeGrafter"/>
</dbReference>
<gene>
    <name evidence="5" type="ORF">2589</name>
</gene>
<dbReference type="SUPFAM" id="SSF52540">
    <property type="entry name" value="P-loop containing nucleoside triphosphate hydrolases"/>
    <property type="match status" value="1"/>
</dbReference>
<keyword evidence="1" id="KW-0813">Transport</keyword>
<dbReference type="GO" id="GO:0015808">
    <property type="term" value="P:L-alanine transport"/>
    <property type="evidence" value="ECO:0007669"/>
    <property type="project" value="TreeGrafter"/>
</dbReference>
<dbReference type="Pfam" id="PF00005">
    <property type="entry name" value="ABC_tran"/>
    <property type="match status" value="1"/>
</dbReference>
<dbReference type="InterPro" id="IPR027417">
    <property type="entry name" value="P-loop_NTPase"/>
</dbReference>
<dbReference type="GO" id="GO:1903806">
    <property type="term" value="P:L-isoleucine import across plasma membrane"/>
    <property type="evidence" value="ECO:0007669"/>
    <property type="project" value="TreeGrafter"/>
</dbReference>
<keyword evidence="6" id="KW-1185">Reference proteome</keyword>
<dbReference type="PROSITE" id="PS50893">
    <property type="entry name" value="ABC_TRANSPORTER_2"/>
    <property type="match status" value="1"/>
</dbReference>
<dbReference type="InterPro" id="IPR003593">
    <property type="entry name" value="AAA+_ATPase"/>
</dbReference>
<dbReference type="GO" id="GO:0005886">
    <property type="term" value="C:plasma membrane"/>
    <property type="evidence" value="ECO:0007669"/>
    <property type="project" value="TreeGrafter"/>
</dbReference>
<dbReference type="STRING" id="690567.2589"/>
<dbReference type="GO" id="GO:0015188">
    <property type="term" value="F:L-isoleucine transmembrane transporter activity"/>
    <property type="evidence" value="ECO:0007669"/>
    <property type="project" value="TreeGrafter"/>
</dbReference>
<dbReference type="Pfam" id="PF12399">
    <property type="entry name" value="BCA_ABC_TP_C"/>
    <property type="match status" value="1"/>
</dbReference>
<dbReference type="GO" id="GO:0005524">
    <property type="term" value="F:ATP binding"/>
    <property type="evidence" value="ECO:0007669"/>
    <property type="project" value="UniProtKB-KW"/>
</dbReference>
<dbReference type="RefSeq" id="WP_242847564.1">
    <property type="nucleotide sequence ID" value="NZ_CGIH01000047.1"/>
</dbReference>
<evidence type="ECO:0000259" key="4">
    <source>
        <dbReference type="PROSITE" id="PS50893"/>
    </source>
</evidence>
<dbReference type="GO" id="GO:0015192">
    <property type="term" value="F:L-phenylalanine transmembrane transporter activity"/>
    <property type="evidence" value="ECO:0007669"/>
    <property type="project" value="TreeGrafter"/>
</dbReference>
<reference evidence="5 6" key="1">
    <citation type="submission" date="2015-03" db="EMBL/GenBank/DDBJ databases">
        <authorList>
            <person name="Murphy D."/>
        </authorList>
    </citation>
    <scope>NUCLEOTIDE SEQUENCE [LARGE SCALE GENOMIC DNA]</scope>
    <source>
        <strain evidence="5 6">OL-4</strain>
    </source>
</reference>
<organism evidence="5 6">
    <name type="scientific">Syntrophomonas zehnderi OL-4</name>
    <dbReference type="NCBI Taxonomy" id="690567"/>
    <lineage>
        <taxon>Bacteria</taxon>
        <taxon>Bacillati</taxon>
        <taxon>Bacillota</taxon>
        <taxon>Clostridia</taxon>
        <taxon>Eubacteriales</taxon>
        <taxon>Syntrophomonadaceae</taxon>
        <taxon>Syntrophomonas</taxon>
    </lineage>
</organism>
<evidence type="ECO:0000256" key="1">
    <source>
        <dbReference type="ARBA" id="ARBA00022448"/>
    </source>
</evidence>
<dbReference type="InterPro" id="IPR003439">
    <property type="entry name" value="ABC_transporter-like_ATP-bd"/>
</dbReference>
<protein>
    <submittedName>
        <fullName evidence="5">ABC transporter-like</fullName>
    </submittedName>
</protein>
<dbReference type="SMART" id="SM00382">
    <property type="entry name" value="AAA"/>
    <property type="match status" value="1"/>
</dbReference>